<name>A0ABT9YBE7_9FIRM</name>
<evidence type="ECO:0000256" key="1">
    <source>
        <dbReference type="ARBA" id="ARBA00007118"/>
    </source>
</evidence>
<protein>
    <submittedName>
        <fullName evidence="4">Nitroreductase</fullName>
    </submittedName>
</protein>
<dbReference type="SUPFAM" id="SSF55469">
    <property type="entry name" value="FMN-dependent nitroreductase-like"/>
    <property type="match status" value="1"/>
</dbReference>
<dbReference type="RefSeq" id="WP_307225244.1">
    <property type="nucleotide sequence ID" value="NZ_CP116940.1"/>
</dbReference>
<feature type="domain" description="Nitroreductase" evidence="3">
    <location>
        <begin position="10"/>
        <end position="54"/>
    </location>
</feature>
<comment type="caution">
    <text evidence="4">The sequence shown here is derived from an EMBL/GenBank/DDBJ whole genome shotgun (WGS) entry which is preliminary data.</text>
</comment>
<comment type="similarity">
    <text evidence="1">Belongs to the nitroreductase family.</text>
</comment>
<evidence type="ECO:0000313" key="4">
    <source>
        <dbReference type="EMBL" id="MDQ0204958.1"/>
    </source>
</evidence>
<dbReference type="Gene3D" id="2.20.180.10">
    <property type="entry name" value="putative fmn-dependent nitroreductase like domains"/>
    <property type="match status" value="1"/>
</dbReference>
<dbReference type="CDD" id="cd02062">
    <property type="entry name" value="Nitro_FMN_reductase"/>
    <property type="match status" value="1"/>
</dbReference>
<dbReference type="Proteomes" id="UP001239167">
    <property type="component" value="Unassembled WGS sequence"/>
</dbReference>
<reference evidence="4 5" key="1">
    <citation type="submission" date="2023-07" db="EMBL/GenBank/DDBJ databases">
        <title>Genomic Encyclopedia of Type Strains, Phase IV (KMG-IV): sequencing the most valuable type-strain genomes for metagenomic binning, comparative biology and taxonomic classification.</title>
        <authorList>
            <person name="Goeker M."/>
        </authorList>
    </citation>
    <scope>NUCLEOTIDE SEQUENCE [LARGE SCALE GENOMIC DNA]</scope>
    <source>
        <strain evidence="4 5">DSM 16980</strain>
    </source>
</reference>
<dbReference type="InterPro" id="IPR000415">
    <property type="entry name" value="Nitroreductase-like"/>
</dbReference>
<evidence type="ECO:0000313" key="5">
    <source>
        <dbReference type="Proteomes" id="UP001239167"/>
    </source>
</evidence>
<dbReference type="Gene3D" id="3.40.109.10">
    <property type="entry name" value="NADH Oxidase"/>
    <property type="match status" value="1"/>
</dbReference>
<keyword evidence="2" id="KW-0560">Oxidoreductase</keyword>
<dbReference type="PANTHER" id="PTHR43673:SF10">
    <property type="entry name" value="NADH DEHYDROGENASE_NAD(P)H NITROREDUCTASE XCC3605-RELATED"/>
    <property type="match status" value="1"/>
</dbReference>
<proteinExistence type="inferred from homology"/>
<keyword evidence="5" id="KW-1185">Reference proteome</keyword>
<evidence type="ECO:0000259" key="3">
    <source>
        <dbReference type="Pfam" id="PF00881"/>
    </source>
</evidence>
<dbReference type="Pfam" id="PF00881">
    <property type="entry name" value="Nitroreductase"/>
    <property type="match status" value="2"/>
</dbReference>
<gene>
    <name evidence="4" type="ORF">J2S01_002692</name>
</gene>
<sequence length="189" mass="21436">MLKDLIIKNRSYRRFYQEKSISTAVLEELVDLARNSPCGANKQNLRFFLSADNEKNSIINKCIFWAGYYTDWDGPEDGEKPSAYIVIVKDTSAGSGMAQDEGIAAQSILLGAVEKGMGGCIIANINRKDLKQLLALEEKYEIALVLAIGYPKEKVVIEELKQDNDIKYWRDEKQIHHVPKRKLDDLILN</sequence>
<feature type="domain" description="Nitroreductase" evidence="3">
    <location>
        <begin position="89"/>
        <end position="150"/>
    </location>
</feature>
<organism evidence="4 5">
    <name type="scientific">Pectinatus haikarae</name>
    <dbReference type="NCBI Taxonomy" id="349096"/>
    <lineage>
        <taxon>Bacteria</taxon>
        <taxon>Bacillati</taxon>
        <taxon>Bacillota</taxon>
        <taxon>Negativicutes</taxon>
        <taxon>Selenomonadales</taxon>
        <taxon>Selenomonadaceae</taxon>
        <taxon>Pectinatus</taxon>
    </lineage>
</organism>
<dbReference type="EMBL" id="JAUSUE010000024">
    <property type="protein sequence ID" value="MDQ0204958.1"/>
    <property type="molecule type" value="Genomic_DNA"/>
</dbReference>
<dbReference type="InterPro" id="IPR023312">
    <property type="entry name" value="Put_nitroreductase_C_bac"/>
</dbReference>
<dbReference type="PANTHER" id="PTHR43673">
    <property type="entry name" value="NAD(P)H NITROREDUCTASE YDGI-RELATED"/>
    <property type="match status" value="1"/>
</dbReference>
<dbReference type="InterPro" id="IPR029479">
    <property type="entry name" value="Nitroreductase"/>
</dbReference>
<evidence type="ECO:0000256" key="2">
    <source>
        <dbReference type="ARBA" id="ARBA00023002"/>
    </source>
</evidence>
<accession>A0ABT9YBE7</accession>